<evidence type="ECO:0000313" key="6">
    <source>
        <dbReference type="Proteomes" id="UP000054314"/>
    </source>
</evidence>
<dbReference type="GO" id="GO:0016787">
    <property type="term" value="F:hydrolase activity"/>
    <property type="evidence" value="ECO:0007669"/>
    <property type="project" value="UniProtKB-KW"/>
</dbReference>
<accession>A0A0A0C3G2</accession>
<dbReference type="Gene3D" id="1.10.246.130">
    <property type="match status" value="1"/>
</dbReference>
<dbReference type="MEROPS" id="T03.023"/>
<name>A0A0A0C3G2_9CELL</name>
<reference evidence="5 6" key="1">
    <citation type="submission" date="2013-08" db="EMBL/GenBank/DDBJ databases">
        <title>Genome sequencing of Cellulomonas bogoriensis 69B4.</title>
        <authorList>
            <person name="Chen F."/>
            <person name="Li Y."/>
            <person name="Wang G."/>
        </authorList>
    </citation>
    <scope>NUCLEOTIDE SEQUENCE [LARGE SCALE GENOMIC DNA]</scope>
    <source>
        <strain evidence="5 6">69B4</strain>
    </source>
</reference>
<dbReference type="InterPro" id="IPR043138">
    <property type="entry name" value="GGT_lsub"/>
</dbReference>
<comment type="similarity">
    <text evidence="1">Belongs to the gamma-glutamyltransferase family.</text>
</comment>
<dbReference type="InterPro" id="IPR043137">
    <property type="entry name" value="GGT_ssub_C"/>
</dbReference>
<sequence>PAAVEVGADVLADGGTAVDAAVAVALAVSVVEPFASGIGGGGSAIVVPPGEDPRWYDYREVVPAGGIPSDDYGVPGMLAGLGRLHEDHGALPWERLVEPAVALARDGHPTSAMLAELLRAPLGEQATTGDEVFRPGGAPLAAGDPLVQPALARALEVVARQGPEAFYDGALAESLTAGAPGLDRDSLASYDLQVSRAPSGQVGGHQVVSAAPALPGVALIQMLQIAEALGVGAVEPGSADYVHQLAAAWDQAAVTVETQLGDPDFVDVPVETIVDAEANRALAEALASGAAQTSSGALPEVGETTHVTIVDGEGLVVSMTNTLTNFWGSGRMVDGYFLNNQMVRFSVGAGGSNTPEPGRRSVSWGMPTVVLDDVGRPVLGIGSPGGIRIPAVLGDVLVRWLLHGQDLQEAVSAPRFSGLDGEIQFEELPGGGVSSELGARGWAVSGPVPANLYVFGSVQAVAVDWAEGTVEVAVDHRREADAVVVPVPE</sequence>
<protein>
    <recommendedName>
        <fullName evidence="7">Gamma-glutamyltransferase</fullName>
    </recommendedName>
</protein>
<dbReference type="Proteomes" id="UP000054314">
    <property type="component" value="Unassembled WGS sequence"/>
</dbReference>
<keyword evidence="6" id="KW-1185">Reference proteome</keyword>
<evidence type="ECO:0000256" key="4">
    <source>
        <dbReference type="ARBA" id="ARBA00023145"/>
    </source>
</evidence>
<dbReference type="PRINTS" id="PR01210">
    <property type="entry name" value="GGTRANSPTASE"/>
</dbReference>
<evidence type="ECO:0000256" key="2">
    <source>
        <dbReference type="ARBA" id="ARBA00022679"/>
    </source>
</evidence>
<organism evidence="5 6">
    <name type="scientific">Cellulomonas bogoriensis 69B4 = DSM 16987</name>
    <dbReference type="NCBI Taxonomy" id="1386082"/>
    <lineage>
        <taxon>Bacteria</taxon>
        <taxon>Bacillati</taxon>
        <taxon>Actinomycetota</taxon>
        <taxon>Actinomycetes</taxon>
        <taxon>Micrococcales</taxon>
        <taxon>Cellulomonadaceae</taxon>
        <taxon>Cellulomonas</taxon>
    </lineage>
</organism>
<dbReference type="OrthoDB" id="9781342at2"/>
<evidence type="ECO:0000313" key="5">
    <source>
        <dbReference type="EMBL" id="KGM13909.1"/>
    </source>
</evidence>
<dbReference type="InterPro" id="IPR029055">
    <property type="entry name" value="Ntn_hydrolases_N"/>
</dbReference>
<feature type="non-terminal residue" evidence="5">
    <location>
        <position position="1"/>
    </location>
</feature>
<dbReference type="SUPFAM" id="SSF56235">
    <property type="entry name" value="N-terminal nucleophile aminohydrolases (Ntn hydrolases)"/>
    <property type="match status" value="1"/>
</dbReference>
<keyword evidence="3" id="KW-0378">Hydrolase</keyword>
<keyword evidence="2" id="KW-0808">Transferase</keyword>
<gene>
    <name evidence="5" type="ORF">N869_08170</name>
</gene>
<dbReference type="InterPro" id="IPR051792">
    <property type="entry name" value="GGT_bact"/>
</dbReference>
<dbReference type="AlphaFoldDB" id="A0A0A0C3G2"/>
<dbReference type="PANTHER" id="PTHR43199">
    <property type="entry name" value="GLUTATHIONE HYDROLASE"/>
    <property type="match status" value="1"/>
</dbReference>
<evidence type="ECO:0000256" key="1">
    <source>
        <dbReference type="ARBA" id="ARBA00009381"/>
    </source>
</evidence>
<keyword evidence="4" id="KW-0865">Zymogen</keyword>
<comment type="caution">
    <text evidence="5">The sequence shown here is derived from an EMBL/GenBank/DDBJ whole genome shotgun (WGS) entry which is preliminary data.</text>
</comment>
<dbReference type="PANTHER" id="PTHR43199:SF1">
    <property type="entry name" value="GLUTATHIONE HYDROLASE PROENZYME"/>
    <property type="match status" value="1"/>
</dbReference>
<dbReference type="Pfam" id="PF01019">
    <property type="entry name" value="G_glu_transpept"/>
    <property type="match status" value="1"/>
</dbReference>
<dbReference type="RefSeq" id="WP_035058014.1">
    <property type="nucleotide sequence ID" value="NZ_AXCZ01000020.1"/>
</dbReference>
<proteinExistence type="inferred from homology"/>
<dbReference type="GO" id="GO:0016740">
    <property type="term" value="F:transferase activity"/>
    <property type="evidence" value="ECO:0007669"/>
    <property type="project" value="UniProtKB-KW"/>
</dbReference>
<evidence type="ECO:0000256" key="3">
    <source>
        <dbReference type="ARBA" id="ARBA00022801"/>
    </source>
</evidence>
<dbReference type="EMBL" id="AXCZ01000020">
    <property type="protein sequence ID" value="KGM13909.1"/>
    <property type="molecule type" value="Genomic_DNA"/>
</dbReference>
<evidence type="ECO:0008006" key="7">
    <source>
        <dbReference type="Google" id="ProtNLM"/>
    </source>
</evidence>
<dbReference type="Gene3D" id="3.60.20.40">
    <property type="match status" value="1"/>
</dbReference>